<dbReference type="CDD" id="cd18186">
    <property type="entry name" value="BTB_POZ_ZBTB_KLHL-like"/>
    <property type="match status" value="1"/>
</dbReference>
<evidence type="ECO:0000256" key="1">
    <source>
        <dbReference type="ARBA" id="ARBA00004123"/>
    </source>
</evidence>
<feature type="domain" description="BTB" evidence="6">
    <location>
        <begin position="608"/>
        <end position="673"/>
    </location>
</feature>
<dbReference type="InterPro" id="IPR007219">
    <property type="entry name" value="XnlR_reg_dom"/>
</dbReference>
<dbReference type="Pfam" id="PF00172">
    <property type="entry name" value="Zn_clus"/>
    <property type="match status" value="1"/>
</dbReference>
<dbReference type="AlphaFoldDB" id="A0A6A6XEW7"/>
<keyword evidence="3" id="KW-0539">Nucleus</keyword>
<feature type="region of interest" description="Disordered" evidence="4">
    <location>
        <begin position="498"/>
        <end position="521"/>
    </location>
</feature>
<dbReference type="GO" id="GO:0003677">
    <property type="term" value="F:DNA binding"/>
    <property type="evidence" value="ECO:0007669"/>
    <property type="project" value="InterPro"/>
</dbReference>
<evidence type="ECO:0000259" key="6">
    <source>
        <dbReference type="PROSITE" id="PS50097"/>
    </source>
</evidence>
<dbReference type="EMBL" id="MU001897">
    <property type="protein sequence ID" value="KAF2794247.1"/>
    <property type="molecule type" value="Genomic_DNA"/>
</dbReference>
<dbReference type="SMART" id="SM00066">
    <property type="entry name" value="GAL4"/>
    <property type="match status" value="1"/>
</dbReference>
<organism evidence="7 8">
    <name type="scientific">Melanomma pulvis-pyrius CBS 109.77</name>
    <dbReference type="NCBI Taxonomy" id="1314802"/>
    <lineage>
        <taxon>Eukaryota</taxon>
        <taxon>Fungi</taxon>
        <taxon>Dikarya</taxon>
        <taxon>Ascomycota</taxon>
        <taxon>Pezizomycotina</taxon>
        <taxon>Dothideomycetes</taxon>
        <taxon>Pleosporomycetidae</taxon>
        <taxon>Pleosporales</taxon>
        <taxon>Melanommataceae</taxon>
        <taxon>Melanomma</taxon>
    </lineage>
</organism>
<dbReference type="PANTHER" id="PTHR31001:SF85">
    <property type="entry name" value="ZN(II)2CYS6 TRANSCRIPTION FACTOR (EUROFUNG)"/>
    <property type="match status" value="1"/>
</dbReference>
<sequence>MASTAPPSSSNTTATTPDSTTTAQKNFSCVLCAQRKVKCDKRSGGCMNCAKARVPCIYKAPPPPRRRKKGMRDIDIHARLRLYEDALREVGIEPTDLENKPESFWPKARGSATGTDAVALDYAIPAGPEKRPVGTITKEAGLLISGNGKSRYLENGLWTSLKGEFRDSKDILDESSDEENYDARIIWIFTGVAGRIGQRIGLHRDGEILGLPPFEIEMRRRLWWQIMFLEGFAEKLAGTGGNLFMGDTKKPSNLNDSDLFQGMQEMPKEHNGPTEMMFFQIRCHVGEFLKRTTNAKSNFDGVWNKLSTAAVSLSVKDKAIDDLDAVFQRKFIQYCDHSIPWHFMCVYLAKCIIFVLRFIAHNAEQHTVPATNVSQSETDMLFHISLQVVSYQNMAYTTKEMQGFLWHINLNFQWKAFIYLVSQLRYRTHAPDADHAWKQVALVYEFHPDLAKEVYKRALPIAVGNLTIKAWDAFVAMRGIPEGGEPYFIQALRAQRGKTRDPKTMSQESEPSAPQLPTPTSVEDNINFSAEGLGQTSDPLHSLQWTSDFATSLEPSPIMPELPPLDPDNMNWSAWDNLVVDFQINETGFSVDAPEFDLGVSLASGDYSDLVITCGSDTYNVHRMIVCSRCEFFARAVRFSVGKESQDGKIDLSEDDPHTIKILMQYLYEGEYEPVLLPGAWIPPPTRATKKRIVRTKVIYTLTFPHTCVEDDWGACRERNICPHHTCAVDCPSNCVDFTCIGCTTPSIDGTADQLLLHAQMYEIGDKYDVAGLKELSKEKFDRACRDFWDDPAFPVAAHHAFSTTVDEDEGLRNIVSKVISSHMELLKKAEIKALMTEFNGLALGVLLDKAGREMWT</sequence>
<dbReference type="Gene3D" id="4.10.240.10">
    <property type="entry name" value="Zn(2)-C6 fungal-type DNA-binding domain"/>
    <property type="match status" value="1"/>
</dbReference>
<evidence type="ECO:0000259" key="5">
    <source>
        <dbReference type="PROSITE" id="PS50048"/>
    </source>
</evidence>
<dbReference type="CDD" id="cd00067">
    <property type="entry name" value="GAL4"/>
    <property type="match status" value="1"/>
</dbReference>
<keyword evidence="8" id="KW-1185">Reference proteome</keyword>
<dbReference type="InterPro" id="IPR036864">
    <property type="entry name" value="Zn2-C6_fun-type_DNA-bd_sf"/>
</dbReference>
<protein>
    <recommendedName>
        <fullName evidence="9">Zn(2)-C6 fungal-type domain-containing protein</fullName>
    </recommendedName>
</protein>
<dbReference type="InterPro" id="IPR011333">
    <property type="entry name" value="SKP1/BTB/POZ_sf"/>
</dbReference>
<dbReference type="Gene3D" id="3.30.710.10">
    <property type="entry name" value="Potassium Channel Kv1.1, Chain A"/>
    <property type="match status" value="1"/>
</dbReference>
<comment type="subcellular location">
    <subcellularLocation>
        <location evidence="1">Nucleus</location>
    </subcellularLocation>
</comment>
<evidence type="ECO:0000313" key="8">
    <source>
        <dbReference type="Proteomes" id="UP000799757"/>
    </source>
</evidence>
<evidence type="ECO:0008006" key="9">
    <source>
        <dbReference type="Google" id="ProtNLM"/>
    </source>
</evidence>
<evidence type="ECO:0000313" key="7">
    <source>
        <dbReference type="EMBL" id="KAF2794247.1"/>
    </source>
</evidence>
<dbReference type="InterPro" id="IPR050613">
    <property type="entry name" value="Sec_Metabolite_Reg"/>
</dbReference>
<evidence type="ECO:0000256" key="2">
    <source>
        <dbReference type="ARBA" id="ARBA00022723"/>
    </source>
</evidence>
<dbReference type="PROSITE" id="PS50048">
    <property type="entry name" value="ZN2_CY6_FUNGAL_2"/>
    <property type="match status" value="1"/>
</dbReference>
<dbReference type="PANTHER" id="PTHR31001">
    <property type="entry name" value="UNCHARACTERIZED TRANSCRIPTIONAL REGULATORY PROTEIN"/>
    <property type="match status" value="1"/>
</dbReference>
<dbReference type="CDD" id="cd12148">
    <property type="entry name" value="fungal_TF_MHR"/>
    <property type="match status" value="1"/>
</dbReference>
<dbReference type="GO" id="GO:0005634">
    <property type="term" value="C:nucleus"/>
    <property type="evidence" value="ECO:0007669"/>
    <property type="project" value="UniProtKB-SubCell"/>
</dbReference>
<dbReference type="Proteomes" id="UP000799757">
    <property type="component" value="Unassembled WGS sequence"/>
</dbReference>
<dbReference type="Pfam" id="PF00651">
    <property type="entry name" value="BTB"/>
    <property type="match status" value="1"/>
</dbReference>
<dbReference type="SUPFAM" id="SSF57701">
    <property type="entry name" value="Zn2/Cys6 DNA-binding domain"/>
    <property type="match status" value="1"/>
</dbReference>
<dbReference type="PROSITE" id="PS00463">
    <property type="entry name" value="ZN2_CY6_FUNGAL_1"/>
    <property type="match status" value="1"/>
</dbReference>
<feature type="domain" description="Zn(2)-C6 fungal-type" evidence="5">
    <location>
        <begin position="28"/>
        <end position="58"/>
    </location>
</feature>
<feature type="region of interest" description="Disordered" evidence="4">
    <location>
        <begin position="1"/>
        <end position="21"/>
    </location>
</feature>
<dbReference type="GO" id="GO:0008270">
    <property type="term" value="F:zinc ion binding"/>
    <property type="evidence" value="ECO:0007669"/>
    <property type="project" value="InterPro"/>
</dbReference>
<evidence type="ECO:0000256" key="4">
    <source>
        <dbReference type="SAM" id="MobiDB-lite"/>
    </source>
</evidence>
<dbReference type="Pfam" id="PF04082">
    <property type="entry name" value="Fungal_trans"/>
    <property type="match status" value="1"/>
</dbReference>
<dbReference type="InterPro" id="IPR000210">
    <property type="entry name" value="BTB/POZ_dom"/>
</dbReference>
<dbReference type="OrthoDB" id="2269373at2759"/>
<gene>
    <name evidence="7" type="ORF">K505DRAFT_304315</name>
</gene>
<dbReference type="PROSITE" id="PS50097">
    <property type="entry name" value="BTB"/>
    <property type="match status" value="1"/>
</dbReference>
<accession>A0A6A6XEW7</accession>
<reference evidence="7" key="1">
    <citation type="journal article" date="2020" name="Stud. Mycol.">
        <title>101 Dothideomycetes genomes: a test case for predicting lifestyles and emergence of pathogens.</title>
        <authorList>
            <person name="Haridas S."/>
            <person name="Albert R."/>
            <person name="Binder M."/>
            <person name="Bloem J."/>
            <person name="Labutti K."/>
            <person name="Salamov A."/>
            <person name="Andreopoulos B."/>
            <person name="Baker S."/>
            <person name="Barry K."/>
            <person name="Bills G."/>
            <person name="Bluhm B."/>
            <person name="Cannon C."/>
            <person name="Castanera R."/>
            <person name="Culley D."/>
            <person name="Daum C."/>
            <person name="Ezra D."/>
            <person name="Gonzalez J."/>
            <person name="Henrissat B."/>
            <person name="Kuo A."/>
            <person name="Liang C."/>
            <person name="Lipzen A."/>
            <person name="Lutzoni F."/>
            <person name="Magnuson J."/>
            <person name="Mondo S."/>
            <person name="Nolan M."/>
            <person name="Ohm R."/>
            <person name="Pangilinan J."/>
            <person name="Park H.-J."/>
            <person name="Ramirez L."/>
            <person name="Alfaro M."/>
            <person name="Sun H."/>
            <person name="Tritt A."/>
            <person name="Yoshinaga Y."/>
            <person name="Zwiers L.-H."/>
            <person name="Turgeon B."/>
            <person name="Goodwin S."/>
            <person name="Spatafora J."/>
            <person name="Crous P."/>
            <person name="Grigoriev I."/>
        </authorList>
    </citation>
    <scope>NUCLEOTIDE SEQUENCE</scope>
    <source>
        <strain evidence="7">CBS 109.77</strain>
    </source>
</reference>
<dbReference type="GO" id="GO:0000981">
    <property type="term" value="F:DNA-binding transcription factor activity, RNA polymerase II-specific"/>
    <property type="evidence" value="ECO:0007669"/>
    <property type="project" value="InterPro"/>
</dbReference>
<dbReference type="InterPro" id="IPR001138">
    <property type="entry name" value="Zn2Cys6_DnaBD"/>
</dbReference>
<keyword evidence="2" id="KW-0479">Metal-binding</keyword>
<dbReference type="GO" id="GO:0006351">
    <property type="term" value="P:DNA-templated transcription"/>
    <property type="evidence" value="ECO:0007669"/>
    <property type="project" value="InterPro"/>
</dbReference>
<proteinExistence type="predicted"/>
<name>A0A6A6XEW7_9PLEO</name>
<evidence type="ECO:0000256" key="3">
    <source>
        <dbReference type="ARBA" id="ARBA00023242"/>
    </source>
</evidence>
<dbReference type="SUPFAM" id="SSF54695">
    <property type="entry name" value="POZ domain"/>
    <property type="match status" value="1"/>
</dbReference>